<feature type="domain" description="STAS" evidence="2">
    <location>
        <begin position="21"/>
        <end position="109"/>
    </location>
</feature>
<name>A0A4R4V4P8_9ACTN</name>
<organism evidence="3 4">
    <name type="scientific">Nonomuraea deserti</name>
    <dbReference type="NCBI Taxonomy" id="1848322"/>
    <lineage>
        <taxon>Bacteria</taxon>
        <taxon>Bacillati</taxon>
        <taxon>Actinomycetota</taxon>
        <taxon>Actinomycetes</taxon>
        <taxon>Streptosporangiales</taxon>
        <taxon>Streptosporangiaceae</taxon>
        <taxon>Nonomuraea</taxon>
    </lineage>
</organism>
<evidence type="ECO:0000259" key="2">
    <source>
        <dbReference type="PROSITE" id="PS50801"/>
    </source>
</evidence>
<proteinExistence type="predicted"/>
<keyword evidence="1" id="KW-0812">Transmembrane</keyword>
<feature type="transmembrane region" description="Helical" evidence="1">
    <location>
        <begin position="68"/>
        <end position="87"/>
    </location>
</feature>
<keyword evidence="1" id="KW-1133">Transmembrane helix</keyword>
<dbReference type="RefSeq" id="WP_132599462.1">
    <property type="nucleotide sequence ID" value="NZ_SMKO01000110.1"/>
</dbReference>
<dbReference type="InterPro" id="IPR002645">
    <property type="entry name" value="STAS_dom"/>
</dbReference>
<reference evidence="3 4" key="1">
    <citation type="submission" date="2019-03" db="EMBL/GenBank/DDBJ databases">
        <title>Draft genome sequences of novel Actinobacteria.</title>
        <authorList>
            <person name="Sahin N."/>
            <person name="Ay H."/>
            <person name="Saygin H."/>
        </authorList>
    </citation>
    <scope>NUCLEOTIDE SEQUENCE [LARGE SCALE GENOMIC DNA]</scope>
    <source>
        <strain evidence="3 4">KC310</strain>
    </source>
</reference>
<keyword evidence="1" id="KW-0472">Membrane</keyword>
<evidence type="ECO:0000256" key="1">
    <source>
        <dbReference type="SAM" id="Phobius"/>
    </source>
</evidence>
<comment type="caution">
    <text evidence="3">The sequence shown here is derived from an EMBL/GenBank/DDBJ whole genome shotgun (WGS) entry which is preliminary data.</text>
</comment>
<protein>
    <submittedName>
        <fullName evidence="3">Anti-sigma factor antagonist</fullName>
    </submittedName>
</protein>
<evidence type="ECO:0000313" key="4">
    <source>
        <dbReference type="Proteomes" id="UP000295258"/>
    </source>
</evidence>
<dbReference type="CDD" id="cd07043">
    <property type="entry name" value="STAS_anti-anti-sigma_factors"/>
    <property type="match status" value="1"/>
</dbReference>
<keyword evidence="4" id="KW-1185">Reference proteome</keyword>
<dbReference type="PROSITE" id="PS50801">
    <property type="entry name" value="STAS"/>
    <property type="match status" value="1"/>
</dbReference>
<dbReference type="EMBL" id="SMKO01000110">
    <property type="protein sequence ID" value="TDC99600.1"/>
    <property type="molecule type" value="Genomic_DNA"/>
</dbReference>
<dbReference type="Pfam" id="PF01740">
    <property type="entry name" value="STAS"/>
    <property type="match status" value="1"/>
</dbReference>
<accession>A0A4R4V4P8</accession>
<evidence type="ECO:0000313" key="3">
    <source>
        <dbReference type="EMBL" id="TDC99600.1"/>
    </source>
</evidence>
<dbReference type="InterPro" id="IPR036513">
    <property type="entry name" value="STAS_dom_sf"/>
</dbReference>
<sequence>MNADGKDSVNGAADDGAEERFTVSIGLHEDFILARAVGELDYAYARMLHRQLKDAWEMTRSAGLMVDLSGLTFCDSMGVGILVLLLLRQSREQQSTLVLSAVPTTWSAS</sequence>
<dbReference type="Proteomes" id="UP000295258">
    <property type="component" value="Unassembled WGS sequence"/>
</dbReference>
<dbReference type="AlphaFoldDB" id="A0A4R4V4P8"/>
<dbReference type="SUPFAM" id="SSF52091">
    <property type="entry name" value="SpoIIaa-like"/>
    <property type="match status" value="1"/>
</dbReference>
<dbReference type="Gene3D" id="3.30.750.24">
    <property type="entry name" value="STAS domain"/>
    <property type="match status" value="1"/>
</dbReference>
<gene>
    <name evidence="3" type="ORF">E1292_31380</name>
</gene>